<evidence type="ECO:0000256" key="3">
    <source>
        <dbReference type="ARBA" id="ARBA00022692"/>
    </source>
</evidence>
<comment type="caution">
    <text evidence="9">The sequence shown here is derived from an EMBL/GenBank/DDBJ whole genome shotgun (WGS) entry which is preliminary data.</text>
</comment>
<proteinExistence type="inferred from homology"/>
<evidence type="ECO:0000256" key="6">
    <source>
        <dbReference type="ARBA" id="ARBA00037968"/>
    </source>
</evidence>
<keyword evidence="10" id="KW-1185">Reference proteome</keyword>
<evidence type="ECO:0000313" key="10">
    <source>
        <dbReference type="Proteomes" id="UP001274830"/>
    </source>
</evidence>
<feature type="transmembrane region" description="Helical" evidence="7">
    <location>
        <begin position="195"/>
        <end position="215"/>
    </location>
</feature>
<organism evidence="9 10">
    <name type="scientific">Recurvomyces mirabilis</name>
    <dbReference type="NCBI Taxonomy" id="574656"/>
    <lineage>
        <taxon>Eukaryota</taxon>
        <taxon>Fungi</taxon>
        <taxon>Dikarya</taxon>
        <taxon>Ascomycota</taxon>
        <taxon>Pezizomycotina</taxon>
        <taxon>Dothideomycetes</taxon>
        <taxon>Dothideomycetidae</taxon>
        <taxon>Mycosphaerellales</taxon>
        <taxon>Teratosphaeriaceae</taxon>
        <taxon>Recurvomyces</taxon>
    </lineage>
</organism>
<evidence type="ECO:0000313" key="9">
    <source>
        <dbReference type="EMBL" id="KAK3671771.1"/>
    </source>
</evidence>
<accession>A0AAE0TRL6</accession>
<dbReference type="Pfam" id="PF07690">
    <property type="entry name" value="MFS_1"/>
    <property type="match status" value="1"/>
</dbReference>
<feature type="domain" description="Major facilitator superfamily (MFS) profile" evidence="8">
    <location>
        <begin position="68"/>
        <end position="483"/>
    </location>
</feature>
<keyword evidence="4 7" id="KW-1133">Transmembrane helix</keyword>
<feature type="transmembrane region" description="Helical" evidence="7">
    <location>
        <begin position="334"/>
        <end position="355"/>
    </location>
</feature>
<dbReference type="GO" id="GO:0016020">
    <property type="term" value="C:membrane"/>
    <property type="evidence" value="ECO:0007669"/>
    <property type="project" value="UniProtKB-SubCell"/>
</dbReference>
<dbReference type="GO" id="GO:0022857">
    <property type="term" value="F:transmembrane transporter activity"/>
    <property type="evidence" value="ECO:0007669"/>
    <property type="project" value="InterPro"/>
</dbReference>
<feature type="transmembrane region" description="Helical" evidence="7">
    <location>
        <begin position="423"/>
        <end position="439"/>
    </location>
</feature>
<dbReference type="PANTHER" id="PTHR43791">
    <property type="entry name" value="PERMEASE-RELATED"/>
    <property type="match status" value="1"/>
</dbReference>
<dbReference type="InterPro" id="IPR036259">
    <property type="entry name" value="MFS_trans_sf"/>
</dbReference>
<dbReference type="PANTHER" id="PTHR43791:SF40">
    <property type="entry name" value="THIAMINE PATHWAY TRANSPORTER THI73"/>
    <property type="match status" value="1"/>
</dbReference>
<evidence type="ECO:0000256" key="2">
    <source>
        <dbReference type="ARBA" id="ARBA00022448"/>
    </source>
</evidence>
<dbReference type="FunFam" id="1.20.1250.20:FF:000064">
    <property type="entry name" value="MFS allantoate transporter"/>
    <property type="match status" value="1"/>
</dbReference>
<feature type="transmembrane region" description="Helical" evidence="7">
    <location>
        <begin position="227"/>
        <end position="249"/>
    </location>
</feature>
<feature type="transmembrane region" description="Helical" evidence="7">
    <location>
        <begin position="64"/>
        <end position="81"/>
    </location>
</feature>
<dbReference type="AlphaFoldDB" id="A0AAE0TRL6"/>
<evidence type="ECO:0000256" key="1">
    <source>
        <dbReference type="ARBA" id="ARBA00004141"/>
    </source>
</evidence>
<keyword evidence="3 7" id="KW-0812">Transmembrane</keyword>
<sequence length="515" mass="56951">MAHPIVDEKHVEAPEVLNMTKHLSDDSLPSNAVGDEALEFLKQHGVEGNFAHDAARMAALRRKIDVRVIPFLALAYLMNYLDKITLNYANVMGLSKQLHLVGNDFTNASSAFWIAVLIFEFPSIYLLQRLPVGKYLAFTLFGWAVATACTASATTFSGLVTARVFSGIFEAAVPPCLMLISGQWYTRQEQIIRFVWWYLGTACGMIIGGFTSWCFQHVSARAPIEGWRIMYIVLGLLTLVLATLIWFLVPDSPMSARFLNDQEKVSLLEHVKINQTGVENRRNFSWAEVREAFTDFQLWCQWLIMLLEGGGGGVITTYSATLIKGFGYTPKESALLNMGGGAVAITTCLLTSYGVRFFGNRWAFLIFITCPGIIGAALMAYLPKSDKTGLLAGIYLVTAIFAAVPIQFSWITANVAGHTKKRVATTILNAAFAIGNIIGPQTFRAKDAPAYTPAKASMMSFQCVIIALSISMYIYYRIVNKKRDQKSSAAGEDIADSQAFAGLTDKQNPRFRYVY</sequence>
<evidence type="ECO:0000256" key="5">
    <source>
        <dbReference type="ARBA" id="ARBA00023136"/>
    </source>
</evidence>
<gene>
    <name evidence="9" type="ORF">LTR78_008316</name>
</gene>
<evidence type="ECO:0000256" key="7">
    <source>
        <dbReference type="SAM" id="Phobius"/>
    </source>
</evidence>
<feature type="transmembrane region" description="Helical" evidence="7">
    <location>
        <begin position="459"/>
        <end position="476"/>
    </location>
</feature>
<name>A0AAE0TRL6_9PEZI</name>
<keyword evidence="5 7" id="KW-0472">Membrane</keyword>
<feature type="transmembrane region" description="Helical" evidence="7">
    <location>
        <begin position="388"/>
        <end position="411"/>
    </location>
</feature>
<dbReference type="PROSITE" id="PS50850">
    <property type="entry name" value="MFS"/>
    <property type="match status" value="1"/>
</dbReference>
<dbReference type="InterPro" id="IPR011701">
    <property type="entry name" value="MFS"/>
</dbReference>
<dbReference type="EMBL" id="JAUTXT010000039">
    <property type="protein sequence ID" value="KAK3671771.1"/>
    <property type="molecule type" value="Genomic_DNA"/>
</dbReference>
<evidence type="ECO:0000256" key="4">
    <source>
        <dbReference type="ARBA" id="ARBA00022989"/>
    </source>
</evidence>
<keyword evidence="2" id="KW-0813">Transport</keyword>
<comment type="similarity">
    <text evidence="6">Belongs to the major facilitator superfamily. Allantoate permease family.</text>
</comment>
<feature type="transmembrane region" description="Helical" evidence="7">
    <location>
        <begin position="135"/>
        <end position="156"/>
    </location>
</feature>
<feature type="transmembrane region" description="Helical" evidence="7">
    <location>
        <begin position="362"/>
        <end position="382"/>
    </location>
</feature>
<evidence type="ECO:0000259" key="8">
    <source>
        <dbReference type="PROSITE" id="PS50850"/>
    </source>
</evidence>
<dbReference type="SUPFAM" id="SSF103473">
    <property type="entry name" value="MFS general substrate transporter"/>
    <property type="match status" value="1"/>
</dbReference>
<reference evidence="9" key="1">
    <citation type="submission" date="2023-07" db="EMBL/GenBank/DDBJ databases">
        <title>Black Yeasts Isolated from many extreme environments.</title>
        <authorList>
            <person name="Coleine C."/>
            <person name="Stajich J.E."/>
            <person name="Selbmann L."/>
        </authorList>
    </citation>
    <scope>NUCLEOTIDE SEQUENCE</scope>
    <source>
        <strain evidence="9">CCFEE 5485</strain>
    </source>
</reference>
<comment type="subcellular location">
    <subcellularLocation>
        <location evidence="1">Membrane</location>
        <topology evidence="1">Multi-pass membrane protein</topology>
    </subcellularLocation>
</comment>
<dbReference type="Proteomes" id="UP001274830">
    <property type="component" value="Unassembled WGS sequence"/>
</dbReference>
<dbReference type="Gene3D" id="1.20.1250.20">
    <property type="entry name" value="MFS general substrate transporter like domains"/>
    <property type="match status" value="2"/>
</dbReference>
<dbReference type="InterPro" id="IPR020846">
    <property type="entry name" value="MFS_dom"/>
</dbReference>
<feature type="transmembrane region" description="Helical" evidence="7">
    <location>
        <begin position="110"/>
        <end position="128"/>
    </location>
</feature>
<protein>
    <recommendedName>
        <fullName evidence="8">Major facilitator superfamily (MFS) profile domain-containing protein</fullName>
    </recommendedName>
</protein>